<keyword evidence="3" id="KW-1185">Reference proteome</keyword>
<evidence type="ECO:0000313" key="3">
    <source>
        <dbReference type="Proteomes" id="UP000076852"/>
    </source>
</evidence>
<protein>
    <submittedName>
        <fullName evidence="2">Uncharacterized protein</fullName>
    </submittedName>
</protein>
<sequence length="76" mass="8869">MRAANQRPFDSRSGRGAGDPRRSASIAEVVATVYVLQAVEQLRRIEQHHQRRRRHRRRIAEAFTDQRKRLAAAYES</sequence>
<dbReference type="AlphaFoldDB" id="A0A167WDT2"/>
<gene>
    <name evidence="2" type="ORF">AYM40_27435</name>
</gene>
<organism evidence="2 3">
    <name type="scientific">Paraburkholderia phytofirmans OLGA172</name>
    <dbReference type="NCBI Taxonomy" id="1417228"/>
    <lineage>
        <taxon>Bacteria</taxon>
        <taxon>Pseudomonadati</taxon>
        <taxon>Pseudomonadota</taxon>
        <taxon>Betaproteobacteria</taxon>
        <taxon>Burkholderiales</taxon>
        <taxon>Burkholderiaceae</taxon>
        <taxon>Paraburkholderia</taxon>
    </lineage>
</organism>
<reference evidence="2 3" key="1">
    <citation type="journal article" date="2016" name="Gene">
        <title>PacBio SMRT assembly of a complex multi-replicon genome reveals chlorocatechol degradative operon in a region of genome plasticity.</title>
        <authorList>
            <person name="Ricker N."/>
            <person name="Shen S.Y."/>
            <person name="Goordial J."/>
            <person name="Jin S."/>
            <person name="Fulthorpe R.R."/>
        </authorList>
    </citation>
    <scope>NUCLEOTIDE SEQUENCE [LARGE SCALE GENOMIC DNA]</scope>
    <source>
        <strain evidence="2 3">OLGA172</strain>
    </source>
</reference>
<evidence type="ECO:0000313" key="2">
    <source>
        <dbReference type="EMBL" id="ANB76017.1"/>
    </source>
</evidence>
<name>A0A167WDT2_9BURK</name>
<accession>A0A167WDT2</accession>
<dbReference type="EMBL" id="CP014579">
    <property type="protein sequence ID" value="ANB76017.1"/>
    <property type="molecule type" value="Genomic_DNA"/>
</dbReference>
<dbReference type="KEGG" id="buz:AYM40_27435"/>
<proteinExistence type="predicted"/>
<dbReference type="STRING" id="1804984.AYM40_27435"/>
<feature type="compositionally biased region" description="Basic and acidic residues" evidence="1">
    <location>
        <begin position="9"/>
        <end position="22"/>
    </location>
</feature>
<feature type="region of interest" description="Disordered" evidence="1">
    <location>
        <begin position="1"/>
        <end position="23"/>
    </location>
</feature>
<evidence type="ECO:0000256" key="1">
    <source>
        <dbReference type="SAM" id="MobiDB-lite"/>
    </source>
</evidence>
<dbReference type="Proteomes" id="UP000076852">
    <property type="component" value="Chromosome 2"/>
</dbReference>